<evidence type="ECO:0000313" key="3">
    <source>
        <dbReference type="Proteomes" id="UP000215215"/>
    </source>
</evidence>
<feature type="region of interest" description="Disordered" evidence="1">
    <location>
        <begin position="1"/>
        <end position="20"/>
    </location>
</feature>
<evidence type="ECO:0000256" key="1">
    <source>
        <dbReference type="SAM" id="MobiDB-lite"/>
    </source>
</evidence>
<gene>
    <name evidence="2" type="ORF">CH333_02380</name>
</gene>
<protein>
    <submittedName>
        <fullName evidence="2">Uncharacterized protein</fullName>
    </submittedName>
</protein>
<dbReference type="AlphaFoldDB" id="A0A235BXG1"/>
<name>A0A235BXG1_UNCW3</name>
<comment type="caution">
    <text evidence="2">The sequence shown here is derived from an EMBL/GenBank/DDBJ whole genome shotgun (WGS) entry which is preliminary data.</text>
</comment>
<accession>A0A235BXG1</accession>
<reference evidence="2 3" key="1">
    <citation type="submission" date="2017-07" db="EMBL/GenBank/DDBJ databases">
        <title>Recovery of genomes from metagenomes via a dereplication, aggregation, and scoring strategy.</title>
        <authorList>
            <person name="Sieber C.M."/>
            <person name="Probst A.J."/>
            <person name="Sharrar A."/>
            <person name="Thomas B.C."/>
            <person name="Hess M."/>
            <person name="Tringe S.G."/>
            <person name="Banfield J.F."/>
        </authorList>
    </citation>
    <scope>NUCLEOTIDE SEQUENCE [LARGE SCALE GENOMIC DNA]</scope>
    <source>
        <strain evidence="2">JGI_Cruoil_03_44_89</strain>
    </source>
</reference>
<proteinExistence type="predicted"/>
<evidence type="ECO:0000313" key="2">
    <source>
        <dbReference type="EMBL" id="OYD16912.1"/>
    </source>
</evidence>
<dbReference type="Proteomes" id="UP000215215">
    <property type="component" value="Unassembled WGS sequence"/>
</dbReference>
<organism evidence="2 3">
    <name type="scientific">candidate division WOR-3 bacterium JGI_Cruoil_03_44_89</name>
    <dbReference type="NCBI Taxonomy" id="1973748"/>
    <lineage>
        <taxon>Bacteria</taxon>
        <taxon>Bacteria division WOR-3</taxon>
    </lineage>
</organism>
<dbReference type="EMBL" id="NOZQ01000045">
    <property type="protein sequence ID" value="OYD16912.1"/>
    <property type="molecule type" value="Genomic_DNA"/>
</dbReference>
<sequence length="60" mass="6919">MSTKQTPKEKKTKKTSDLTRTVHEQLGLYVYPDKEKKASTLEVKKSDHPKVSKFNDVDLI</sequence>